<dbReference type="SUPFAM" id="SSF88659">
    <property type="entry name" value="Sigma3 and sigma4 domains of RNA polymerase sigma factors"/>
    <property type="match status" value="1"/>
</dbReference>
<name>A0A1I2HQR1_9BACT</name>
<dbReference type="NCBIfam" id="TIGR02937">
    <property type="entry name" value="sigma70-ECF"/>
    <property type="match status" value="1"/>
</dbReference>
<dbReference type="Gene3D" id="1.10.10.10">
    <property type="entry name" value="Winged helix-like DNA-binding domain superfamily/Winged helix DNA-binding domain"/>
    <property type="match status" value="1"/>
</dbReference>
<dbReference type="PANTHER" id="PTHR43133">
    <property type="entry name" value="RNA POLYMERASE ECF-TYPE SIGMA FACTO"/>
    <property type="match status" value="1"/>
</dbReference>
<dbReference type="CDD" id="cd06171">
    <property type="entry name" value="Sigma70_r4"/>
    <property type="match status" value="1"/>
</dbReference>
<evidence type="ECO:0000256" key="2">
    <source>
        <dbReference type="ARBA" id="ARBA00023015"/>
    </source>
</evidence>
<keyword evidence="4" id="KW-0238">DNA-binding</keyword>
<keyword evidence="5" id="KW-0804">Transcription</keyword>
<keyword evidence="3" id="KW-0731">Sigma factor</keyword>
<dbReference type="Pfam" id="PF08281">
    <property type="entry name" value="Sigma70_r4_2"/>
    <property type="match status" value="1"/>
</dbReference>
<dbReference type="InterPro" id="IPR007627">
    <property type="entry name" value="RNA_pol_sigma70_r2"/>
</dbReference>
<feature type="domain" description="RNA polymerase sigma-70 region 2" evidence="8">
    <location>
        <begin position="229"/>
        <end position="296"/>
    </location>
</feature>
<dbReference type="InterPro" id="IPR036388">
    <property type="entry name" value="WH-like_DNA-bd_sf"/>
</dbReference>
<dbReference type="EMBL" id="FOMX01000046">
    <property type="protein sequence ID" value="SFF31868.1"/>
    <property type="molecule type" value="Genomic_DNA"/>
</dbReference>
<comment type="similarity">
    <text evidence="1">Belongs to the sigma-70 factor family. ECF subfamily.</text>
</comment>
<evidence type="ECO:0000256" key="1">
    <source>
        <dbReference type="ARBA" id="ARBA00010641"/>
    </source>
</evidence>
<sequence>MTELLGTSVLWIMITLGVIGLVALPTLRAVPMLVSGVRLAVRMFDARAGTRSLAAVPERPLELIGLSPGLADLARQTRQLAHELHRHHKLAATWPSAGAAEGPSFWSSFVGVDKFGAQIEATREIWEWLRSVERLSPGEREQLAGLGVEADAVRELLLNEQAPLDQMRALAGLLWSIDGRLTGGLSGYRGSNARGVGPGGTVRSTPGGVEEEDERGDELRERRRRWAELIEHHSAGISRMAGRYTRGRCEREDLEQDISLAPWQALPGFRGESSLKTFVLRVARYCCYRYLRRRGRAQVDPLVGELDDPSACIESWLSEIDDRARLERALARLPESLESTLVLRLEGKTCAEIAAALGISEQNVSVRLNRARQRLVRQLAAA</sequence>
<dbReference type="InterPro" id="IPR013325">
    <property type="entry name" value="RNA_pol_sigma_r2"/>
</dbReference>
<evidence type="ECO:0000256" key="6">
    <source>
        <dbReference type="SAM" id="MobiDB-lite"/>
    </source>
</evidence>
<gene>
    <name evidence="10" type="ORF">SAMN02745121_08111</name>
</gene>
<evidence type="ECO:0000256" key="4">
    <source>
        <dbReference type="ARBA" id="ARBA00023125"/>
    </source>
</evidence>
<dbReference type="RefSeq" id="WP_096327663.1">
    <property type="nucleotide sequence ID" value="NZ_FOMX01000046.1"/>
</dbReference>
<evidence type="ECO:0000313" key="11">
    <source>
        <dbReference type="Proteomes" id="UP000199400"/>
    </source>
</evidence>
<dbReference type="Proteomes" id="UP000199400">
    <property type="component" value="Unassembled WGS sequence"/>
</dbReference>
<feature type="domain" description="RNA polymerase sigma factor 70 region 4 type 2" evidence="9">
    <location>
        <begin position="324"/>
        <end position="375"/>
    </location>
</feature>
<feature type="transmembrane region" description="Helical" evidence="7">
    <location>
        <begin position="12"/>
        <end position="34"/>
    </location>
</feature>
<dbReference type="AlphaFoldDB" id="A0A1I2HQR1"/>
<keyword evidence="2" id="KW-0805">Transcription regulation</keyword>
<evidence type="ECO:0000259" key="9">
    <source>
        <dbReference type="Pfam" id="PF08281"/>
    </source>
</evidence>
<dbReference type="InterPro" id="IPR014284">
    <property type="entry name" value="RNA_pol_sigma-70_dom"/>
</dbReference>
<evidence type="ECO:0000256" key="3">
    <source>
        <dbReference type="ARBA" id="ARBA00023082"/>
    </source>
</evidence>
<keyword evidence="11" id="KW-1185">Reference proteome</keyword>
<dbReference type="GO" id="GO:0006352">
    <property type="term" value="P:DNA-templated transcription initiation"/>
    <property type="evidence" value="ECO:0007669"/>
    <property type="project" value="InterPro"/>
</dbReference>
<reference evidence="11" key="1">
    <citation type="submission" date="2016-10" db="EMBL/GenBank/DDBJ databases">
        <authorList>
            <person name="Varghese N."/>
            <person name="Submissions S."/>
        </authorList>
    </citation>
    <scope>NUCLEOTIDE SEQUENCE [LARGE SCALE GENOMIC DNA]</scope>
    <source>
        <strain evidence="11">ATCC 25963</strain>
    </source>
</reference>
<dbReference type="OrthoDB" id="9803470at2"/>
<evidence type="ECO:0000256" key="5">
    <source>
        <dbReference type="ARBA" id="ARBA00023163"/>
    </source>
</evidence>
<accession>A0A1I2HQR1</accession>
<dbReference type="Gene3D" id="1.10.1740.10">
    <property type="match status" value="1"/>
</dbReference>
<dbReference type="GO" id="GO:0016987">
    <property type="term" value="F:sigma factor activity"/>
    <property type="evidence" value="ECO:0007669"/>
    <property type="project" value="UniProtKB-KW"/>
</dbReference>
<dbReference type="InterPro" id="IPR013324">
    <property type="entry name" value="RNA_pol_sigma_r3/r4-like"/>
</dbReference>
<dbReference type="SUPFAM" id="SSF88946">
    <property type="entry name" value="Sigma2 domain of RNA polymerase sigma factors"/>
    <property type="match status" value="1"/>
</dbReference>
<evidence type="ECO:0000256" key="7">
    <source>
        <dbReference type="SAM" id="Phobius"/>
    </source>
</evidence>
<dbReference type="InterPro" id="IPR013249">
    <property type="entry name" value="RNA_pol_sigma70_r4_t2"/>
</dbReference>
<proteinExistence type="inferred from homology"/>
<keyword evidence="7" id="KW-0472">Membrane</keyword>
<dbReference type="GO" id="GO:0003677">
    <property type="term" value="F:DNA binding"/>
    <property type="evidence" value="ECO:0007669"/>
    <property type="project" value="UniProtKB-KW"/>
</dbReference>
<evidence type="ECO:0000313" key="10">
    <source>
        <dbReference type="EMBL" id="SFF31868.1"/>
    </source>
</evidence>
<organism evidence="10 11">
    <name type="scientific">Nannocystis exedens</name>
    <dbReference type="NCBI Taxonomy" id="54"/>
    <lineage>
        <taxon>Bacteria</taxon>
        <taxon>Pseudomonadati</taxon>
        <taxon>Myxococcota</taxon>
        <taxon>Polyangia</taxon>
        <taxon>Nannocystales</taxon>
        <taxon>Nannocystaceae</taxon>
        <taxon>Nannocystis</taxon>
    </lineage>
</organism>
<feature type="region of interest" description="Disordered" evidence="6">
    <location>
        <begin position="192"/>
        <end position="217"/>
    </location>
</feature>
<evidence type="ECO:0000259" key="8">
    <source>
        <dbReference type="Pfam" id="PF04542"/>
    </source>
</evidence>
<keyword evidence="7" id="KW-0812">Transmembrane</keyword>
<dbReference type="PANTHER" id="PTHR43133:SF8">
    <property type="entry name" value="RNA POLYMERASE SIGMA FACTOR HI_1459-RELATED"/>
    <property type="match status" value="1"/>
</dbReference>
<dbReference type="STRING" id="54.SAMN02745121_08111"/>
<keyword evidence="7" id="KW-1133">Transmembrane helix</keyword>
<dbReference type="InterPro" id="IPR039425">
    <property type="entry name" value="RNA_pol_sigma-70-like"/>
</dbReference>
<protein>
    <submittedName>
        <fullName evidence="10">RNA polymerase sigma factor, sigma-70 family</fullName>
    </submittedName>
</protein>
<dbReference type="Pfam" id="PF04542">
    <property type="entry name" value="Sigma70_r2"/>
    <property type="match status" value="1"/>
</dbReference>